<dbReference type="SMART" id="SM00409">
    <property type="entry name" value="IG"/>
    <property type="match status" value="3"/>
</dbReference>
<dbReference type="InterPro" id="IPR013783">
    <property type="entry name" value="Ig-like_fold"/>
</dbReference>
<keyword evidence="2" id="KW-1003">Cell membrane</keyword>
<sequence>MAISTKTQRLQSKLAQIYSGGMPPPSTAARLYQLSDSPQLLTVVRRAQRSTNGHPSQRSAISPYQWSEKAPGDMDRTRWMLVVLVILVDVSQQTSVVDMYKGDSVLLPCEFPTFEMTNPTVVWSRSDLSPSIIHQRQQDGDELKDQNQLYRGRTLMLTEALESGDLSLNLTALTLSDRGTYTCSVTSARGKKKVKDVQLQVKETFPSWATILLLVLATVLLLSGGLFFHFRHYFQSVVHVQVEPEETSVLLPCKTLVRLPEEVKVKWKRNNNIVHQLQCDGLEEQYCLYSGRTNLNRNHPRDWSLTLKFPADEDSGTYICTAYIEESNILFKKQVELKVKVHQVEVEEGQKSVQLPFTTAITVDQESIYEVEWTRYEPETMKVHTTANQPEVQHEQFKNRTEMQKDALTTGNFSLTLNQPTVKDGGRYVCGVWKKKGQQRFLLRNKTVYLTVNPQKKSHDPSVNQVEEAGL</sequence>
<keyword evidence="13" id="KW-1185">Reference proteome</keyword>
<dbReference type="GO" id="GO:0006955">
    <property type="term" value="P:immune response"/>
    <property type="evidence" value="ECO:0007669"/>
    <property type="project" value="TreeGrafter"/>
</dbReference>
<dbReference type="OrthoDB" id="8955870at2759"/>
<dbReference type="GO" id="GO:0031295">
    <property type="term" value="P:T cell costimulation"/>
    <property type="evidence" value="ECO:0007669"/>
    <property type="project" value="TreeGrafter"/>
</dbReference>
<dbReference type="PROSITE" id="PS50835">
    <property type="entry name" value="IG_LIKE"/>
    <property type="match status" value="2"/>
</dbReference>
<evidence type="ECO:0000313" key="13">
    <source>
        <dbReference type="Proteomes" id="UP000515150"/>
    </source>
</evidence>
<keyword evidence="5 11" id="KW-1133">Transmembrane helix</keyword>
<dbReference type="Gene3D" id="2.60.40.10">
    <property type="entry name" value="Immunoglobulins"/>
    <property type="match status" value="3"/>
</dbReference>
<feature type="transmembrane region" description="Helical" evidence="11">
    <location>
        <begin position="208"/>
        <end position="228"/>
    </location>
</feature>
<dbReference type="InterPro" id="IPR003598">
    <property type="entry name" value="Ig_sub2"/>
</dbReference>
<dbReference type="GeneID" id="114853920"/>
<evidence type="ECO:0000256" key="3">
    <source>
        <dbReference type="ARBA" id="ARBA00022692"/>
    </source>
</evidence>
<dbReference type="SMART" id="SM00408">
    <property type="entry name" value="IGc2"/>
    <property type="match status" value="2"/>
</dbReference>
<dbReference type="RefSeq" id="XP_029003657.2">
    <property type="nucleotide sequence ID" value="XM_029147824.3"/>
</dbReference>
<dbReference type="Pfam" id="PF07686">
    <property type="entry name" value="V-set"/>
    <property type="match status" value="2"/>
</dbReference>
<keyword evidence="7" id="KW-1015">Disulfide bond</keyword>
<keyword evidence="6 11" id="KW-0472">Membrane</keyword>
<evidence type="ECO:0000259" key="12">
    <source>
        <dbReference type="PROSITE" id="PS50835"/>
    </source>
</evidence>
<dbReference type="GO" id="GO:0007166">
    <property type="term" value="P:cell surface receptor signaling pathway"/>
    <property type="evidence" value="ECO:0007669"/>
    <property type="project" value="TreeGrafter"/>
</dbReference>
<gene>
    <name evidence="14" type="primary">LOC114853920</name>
</gene>
<feature type="domain" description="Ig-like" evidence="12">
    <location>
        <begin position="101"/>
        <end position="198"/>
    </location>
</feature>
<keyword evidence="10" id="KW-0393">Immunoglobulin domain</keyword>
<organism evidence="13 14">
    <name type="scientific">Betta splendens</name>
    <name type="common">Siamese fighting fish</name>
    <dbReference type="NCBI Taxonomy" id="158456"/>
    <lineage>
        <taxon>Eukaryota</taxon>
        <taxon>Metazoa</taxon>
        <taxon>Chordata</taxon>
        <taxon>Craniata</taxon>
        <taxon>Vertebrata</taxon>
        <taxon>Euteleostomi</taxon>
        <taxon>Actinopterygii</taxon>
        <taxon>Neopterygii</taxon>
        <taxon>Teleostei</taxon>
        <taxon>Neoteleostei</taxon>
        <taxon>Acanthomorphata</taxon>
        <taxon>Anabantaria</taxon>
        <taxon>Anabantiformes</taxon>
        <taxon>Anabantoidei</taxon>
        <taxon>Osphronemidae</taxon>
        <taxon>Betta</taxon>
    </lineage>
</organism>
<dbReference type="GO" id="GO:0042130">
    <property type="term" value="P:negative regulation of T cell proliferation"/>
    <property type="evidence" value="ECO:0007669"/>
    <property type="project" value="TreeGrafter"/>
</dbReference>
<dbReference type="PANTHER" id="PTHR25466">
    <property type="entry name" value="T-LYMPHOCYTE ACTIVATION ANTIGEN"/>
    <property type="match status" value="1"/>
</dbReference>
<dbReference type="GO" id="GO:0071222">
    <property type="term" value="P:cellular response to lipopolysaccharide"/>
    <property type="evidence" value="ECO:0007669"/>
    <property type="project" value="TreeGrafter"/>
</dbReference>
<dbReference type="PANTHER" id="PTHR25466:SF14">
    <property type="entry name" value="BUTYROPHILIN SUBFAMILY 2 MEMBER A2-LIKE-RELATED"/>
    <property type="match status" value="1"/>
</dbReference>
<dbReference type="InterPro" id="IPR036179">
    <property type="entry name" value="Ig-like_dom_sf"/>
</dbReference>
<proteinExistence type="predicted"/>
<dbReference type="GO" id="GO:0009897">
    <property type="term" value="C:external side of plasma membrane"/>
    <property type="evidence" value="ECO:0007669"/>
    <property type="project" value="TreeGrafter"/>
</dbReference>
<dbReference type="KEGG" id="bspl:114853920"/>
<dbReference type="SMART" id="SM00406">
    <property type="entry name" value="IGv"/>
    <property type="match status" value="3"/>
</dbReference>
<evidence type="ECO:0000256" key="4">
    <source>
        <dbReference type="ARBA" id="ARBA00022729"/>
    </source>
</evidence>
<evidence type="ECO:0000256" key="2">
    <source>
        <dbReference type="ARBA" id="ARBA00022475"/>
    </source>
</evidence>
<evidence type="ECO:0000256" key="11">
    <source>
        <dbReference type="SAM" id="Phobius"/>
    </source>
</evidence>
<dbReference type="InterPro" id="IPR003599">
    <property type="entry name" value="Ig_sub"/>
</dbReference>
<evidence type="ECO:0000256" key="5">
    <source>
        <dbReference type="ARBA" id="ARBA00022989"/>
    </source>
</evidence>
<dbReference type="CDD" id="cd00096">
    <property type="entry name" value="Ig"/>
    <property type="match status" value="1"/>
</dbReference>
<evidence type="ECO:0000256" key="1">
    <source>
        <dbReference type="ARBA" id="ARBA00004251"/>
    </source>
</evidence>
<dbReference type="Proteomes" id="UP000515150">
    <property type="component" value="Chromosome 4"/>
</dbReference>
<dbReference type="InterPro" id="IPR013106">
    <property type="entry name" value="Ig_V-set"/>
</dbReference>
<keyword evidence="8" id="KW-0675">Receptor</keyword>
<evidence type="ECO:0000313" key="14">
    <source>
        <dbReference type="RefSeq" id="XP_029003657.2"/>
    </source>
</evidence>
<name>A0A6P7MBG3_BETSP</name>
<feature type="domain" description="Ig-like" evidence="12">
    <location>
        <begin position="245"/>
        <end position="336"/>
    </location>
</feature>
<keyword evidence="3 11" id="KW-0812">Transmembrane</keyword>
<accession>A0A6P7MBG3</accession>
<dbReference type="FunCoup" id="A0A6P7MBG3">
    <property type="interactions" value="14"/>
</dbReference>
<keyword evidence="9" id="KW-0325">Glycoprotein</keyword>
<keyword evidence="4" id="KW-0732">Signal</keyword>
<evidence type="ECO:0000256" key="6">
    <source>
        <dbReference type="ARBA" id="ARBA00023136"/>
    </source>
</evidence>
<evidence type="ECO:0000256" key="10">
    <source>
        <dbReference type="ARBA" id="ARBA00023319"/>
    </source>
</evidence>
<reference evidence="14" key="1">
    <citation type="submission" date="2025-08" db="UniProtKB">
        <authorList>
            <consortium name="RefSeq"/>
        </authorList>
    </citation>
    <scope>IDENTIFICATION</scope>
</reference>
<dbReference type="InterPro" id="IPR051713">
    <property type="entry name" value="T-cell_Activation_Regulation"/>
</dbReference>
<evidence type="ECO:0000256" key="8">
    <source>
        <dbReference type="ARBA" id="ARBA00023170"/>
    </source>
</evidence>
<dbReference type="InterPro" id="IPR007110">
    <property type="entry name" value="Ig-like_dom"/>
</dbReference>
<dbReference type="SUPFAM" id="SSF48726">
    <property type="entry name" value="Immunoglobulin"/>
    <property type="match status" value="3"/>
</dbReference>
<evidence type="ECO:0000256" key="7">
    <source>
        <dbReference type="ARBA" id="ARBA00023157"/>
    </source>
</evidence>
<protein>
    <submittedName>
        <fullName evidence="14">Uncharacterized protein LOC114853920 isoform X1</fullName>
    </submittedName>
</protein>
<comment type="subcellular location">
    <subcellularLocation>
        <location evidence="1">Cell membrane</location>
        <topology evidence="1">Single-pass type I membrane protein</topology>
    </subcellularLocation>
</comment>
<dbReference type="InParanoid" id="A0A6P7MBG3"/>
<dbReference type="GO" id="GO:0042102">
    <property type="term" value="P:positive regulation of T cell proliferation"/>
    <property type="evidence" value="ECO:0007669"/>
    <property type="project" value="TreeGrafter"/>
</dbReference>
<evidence type="ECO:0000256" key="9">
    <source>
        <dbReference type="ARBA" id="ARBA00023180"/>
    </source>
</evidence>
<dbReference type="AlphaFoldDB" id="A0A6P7MBG3"/>